<dbReference type="GO" id="GO:0035529">
    <property type="term" value="F:NADH pyrophosphatase activity"/>
    <property type="evidence" value="ECO:0007669"/>
    <property type="project" value="TreeGrafter"/>
</dbReference>
<name>A0A8S1PGF5_PARPR</name>
<dbReference type="GO" id="GO:0051287">
    <property type="term" value="F:NAD binding"/>
    <property type="evidence" value="ECO:0007669"/>
    <property type="project" value="TreeGrafter"/>
</dbReference>
<accession>A0A8S1PGF5</accession>
<dbReference type="InterPro" id="IPR000086">
    <property type="entry name" value="NUDIX_hydrolase_dom"/>
</dbReference>
<comment type="caution">
    <text evidence="4">The sequence shown here is derived from an EMBL/GenBank/DDBJ whole genome shotgun (WGS) entry which is preliminary data.</text>
</comment>
<dbReference type="PANTHER" id="PTHR13994:SF13">
    <property type="entry name" value="FI03680P"/>
    <property type="match status" value="1"/>
</dbReference>
<sequence length="295" mass="34787">MKIIRSITYNFSQNLHIAKNFRSQALLGNEDVYQCYHIQKGKYLDSFTQDLELFTKNLIQTINDCKSKQMKAIWIQLDQCQLTLAEKLIEQGFYMHHCTQNYLLFSQWIVDDEKNQLPNYTTHSIGAGGLILHNNQILLIQEKNGLYKDEWTIPGGLINDEELIIEAAIREVKEEAGLDVEPYDCFLIRDLPIANQYQGDLYFVILMRLQNNNQSIKIQEQEIKNFKWVELNELQEFYQNNKFGMVQSRLMESLIQFNKQNTFDHQFISLDAQSKEMYGQIKKYCLFKPKKQLGI</sequence>
<comment type="similarity">
    <text evidence="1">Belongs to the Nudix hydrolase family.</text>
</comment>
<proteinExistence type="inferred from homology"/>
<dbReference type="FunFam" id="3.40.630.30:FF:000191">
    <property type="entry name" value="Hydrolase, NUDIX family protein"/>
    <property type="match status" value="1"/>
</dbReference>
<dbReference type="PROSITE" id="PS51462">
    <property type="entry name" value="NUDIX"/>
    <property type="match status" value="1"/>
</dbReference>
<dbReference type="PROSITE" id="PS00893">
    <property type="entry name" value="NUDIX_BOX"/>
    <property type="match status" value="1"/>
</dbReference>
<feature type="domain" description="Nudix hydrolase" evidence="3">
    <location>
        <begin position="122"/>
        <end position="251"/>
    </location>
</feature>
<dbReference type="PANTHER" id="PTHR13994">
    <property type="entry name" value="NUDIX HYDROLASE RELATED"/>
    <property type="match status" value="1"/>
</dbReference>
<dbReference type="OMA" id="FRHTHNM"/>
<dbReference type="InterPro" id="IPR003293">
    <property type="entry name" value="Nudix_hydrolase6-like"/>
</dbReference>
<keyword evidence="2" id="KW-0378">Hydrolase</keyword>
<evidence type="ECO:0000256" key="2">
    <source>
        <dbReference type="ARBA" id="ARBA00022801"/>
    </source>
</evidence>
<dbReference type="AlphaFoldDB" id="A0A8S1PGF5"/>
<dbReference type="GO" id="GO:0047631">
    <property type="term" value="F:ADP-ribose diphosphatase activity"/>
    <property type="evidence" value="ECO:0007669"/>
    <property type="project" value="TreeGrafter"/>
</dbReference>
<reference evidence="4" key="1">
    <citation type="submission" date="2021-01" db="EMBL/GenBank/DDBJ databases">
        <authorList>
            <consortium name="Genoscope - CEA"/>
            <person name="William W."/>
        </authorList>
    </citation>
    <scope>NUCLEOTIDE SEQUENCE</scope>
</reference>
<keyword evidence="5" id="KW-1185">Reference proteome</keyword>
<organism evidence="4 5">
    <name type="scientific">Paramecium primaurelia</name>
    <dbReference type="NCBI Taxonomy" id="5886"/>
    <lineage>
        <taxon>Eukaryota</taxon>
        <taxon>Sar</taxon>
        <taxon>Alveolata</taxon>
        <taxon>Ciliophora</taxon>
        <taxon>Intramacronucleata</taxon>
        <taxon>Oligohymenophorea</taxon>
        <taxon>Peniculida</taxon>
        <taxon>Parameciidae</taxon>
        <taxon>Paramecium</taxon>
    </lineage>
</organism>
<dbReference type="InterPro" id="IPR040618">
    <property type="entry name" value="Pre-Nudix"/>
</dbReference>
<protein>
    <recommendedName>
        <fullName evidence="3">Nudix hydrolase domain-containing protein</fullName>
    </recommendedName>
</protein>
<evidence type="ECO:0000313" key="4">
    <source>
        <dbReference type="EMBL" id="CAD8101931.1"/>
    </source>
</evidence>
<evidence type="ECO:0000256" key="1">
    <source>
        <dbReference type="ARBA" id="ARBA00005582"/>
    </source>
</evidence>
<dbReference type="Pfam" id="PF18290">
    <property type="entry name" value="Nudix_hydro"/>
    <property type="match status" value="1"/>
</dbReference>
<gene>
    <name evidence="4" type="ORF">PPRIM_AZ9-3.1.T1170041</name>
</gene>
<dbReference type="EMBL" id="CAJJDM010000120">
    <property type="protein sequence ID" value="CAD8101931.1"/>
    <property type="molecule type" value="Genomic_DNA"/>
</dbReference>
<dbReference type="InterPro" id="IPR020084">
    <property type="entry name" value="NUDIX_hydrolase_CS"/>
</dbReference>
<evidence type="ECO:0000259" key="3">
    <source>
        <dbReference type="PROSITE" id="PS51462"/>
    </source>
</evidence>
<dbReference type="Proteomes" id="UP000688137">
    <property type="component" value="Unassembled WGS sequence"/>
</dbReference>
<dbReference type="Pfam" id="PF00293">
    <property type="entry name" value="NUDIX"/>
    <property type="match status" value="1"/>
</dbReference>
<dbReference type="FunFam" id="3.90.79.10:FF:000111">
    <property type="entry name" value="Hydrolase, NUDIX family protein"/>
    <property type="match status" value="1"/>
</dbReference>
<evidence type="ECO:0000313" key="5">
    <source>
        <dbReference type="Proteomes" id="UP000688137"/>
    </source>
</evidence>